<dbReference type="AlphaFoldDB" id="A0ABD6EIW9"/>
<gene>
    <name evidence="1" type="ORF">AB6A40_003627</name>
</gene>
<accession>A0ABD6EIW9</accession>
<dbReference type="Proteomes" id="UP001608902">
    <property type="component" value="Unassembled WGS sequence"/>
</dbReference>
<reference evidence="1 2" key="1">
    <citation type="submission" date="2024-08" db="EMBL/GenBank/DDBJ databases">
        <title>Gnathostoma spinigerum genome.</title>
        <authorList>
            <person name="Gonzalez-Bertolin B."/>
            <person name="Monzon S."/>
            <person name="Zaballos A."/>
            <person name="Jimenez P."/>
            <person name="Dekumyoy P."/>
            <person name="Varona S."/>
            <person name="Cuesta I."/>
            <person name="Sumanam S."/>
            <person name="Adisakwattana P."/>
            <person name="Gasser R.B."/>
            <person name="Hernandez-Gonzalez A."/>
            <person name="Young N.D."/>
            <person name="Perteguer M.J."/>
        </authorList>
    </citation>
    <scope>NUCLEOTIDE SEQUENCE [LARGE SCALE GENOMIC DNA]</scope>
    <source>
        <strain evidence="1">AL3</strain>
        <tissue evidence="1">Liver</tissue>
    </source>
</reference>
<proteinExistence type="predicted"/>
<protein>
    <submittedName>
        <fullName evidence="1">Uncharacterized protein</fullName>
    </submittedName>
</protein>
<comment type="caution">
    <text evidence="1">The sequence shown here is derived from an EMBL/GenBank/DDBJ whole genome shotgun (WGS) entry which is preliminary data.</text>
</comment>
<sequence>MKDGSAYFPRRKDNIYRTAVPSKTMFYEMSSEYVCRESATPGMWDASTKRFRICLPEGTAHHRQNIVDVNEVGGIHRALPRWDNITLCSMVFDTSLEAEGFPGR</sequence>
<dbReference type="EMBL" id="JBGFUD010001918">
    <property type="protein sequence ID" value="MFH4976918.1"/>
    <property type="molecule type" value="Genomic_DNA"/>
</dbReference>
<evidence type="ECO:0000313" key="1">
    <source>
        <dbReference type="EMBL" id="MFH4976918.1"/>
    </source>
</evidence>
<organism evidence="1 2">
    <name type="scientific">Gnathostoma spinigerum</name>
    <dbReference type="NCBI Taxonomy" id="75299"/>
    <lineage>
        <taxon>Eukaryota</taxon>
        <taxon>Metazoa</taxon>
        <taxon>Ecdysozoa</taxon>
        <taxon>Nematoda</taxon>
        <taxon>Chromadorea</taxon>
        <taxon>Rhabditida</taxon>
        <taxon>Spirurina</taxon>
        <taxon>Gnathostomatomorpha</taxon>
        <taxon>Gnathostomatoidea</taxon>
        <taxon>Gnathostomatidae</taxon>
        <taxon>Gnathostoma</taxon>
    </lineage>
</organism>
<keyword evidence="2" id="KW-1185">Reference proteome</keyword>
<evidence type="ECO:0000313" key="2">
    <source>
        <dbReference type="Proteomes" id="UP001608902"/>
    </source>
</evidence>
<name>A0ABD6EIW9_9BILA</name>